<proteinExistence type="predicted"/>
<dbReference type="EMBL" id="VSSQ01000227">
    <property type="protein sequence ID" value="MPL86777.1"/>
    <property type="molecule type" value="Genomic_DNA"/>
</dbReference>
<reference evidence="1" key="1">
    <citation type="submission" date="2019-08" db="EMBL/GenBank/DDBJ databases">
        <authorList>
            <person name="Kucharzyk K."/>
            <person name="Murdoch R.W."/>
            <person name="Higgins S."/>
            <person name="Loffler F."/>
        </authorList>
    </citation>
    <scope>NUCLEOTIDE SEQUENCE</scope>
</reference>
<organism evidence="1">
    <name type="scientific">bioreactor metagenome</name>
    <dbReference type="NCBI Taxonomy" id="1076179"/>
    <lineage>
        <taxon>unclassified sequences</taxon>
        <taxon>metagenomes</taxon>
        <taxon>ecological metagenomes</taxon>
    </lineage>
</organism>
<dbReference type="AlphaFoldDB" id="A0A644V6F1"/>
<protein>
    <submittedName>
        <fullName evidence="1">Uncharacterized protein</fullName>
    </submittedName>
</protein>
<dbReference type="PANTHER" id="PTHR35146:SF1">
    <property type="entry name" value="UPF0178 PROTEIN YAII"/>
    <property type="match status" value="1"/>
</dbReference>
<accession>A0A644V6F1</accession>
<dbReference type="PANTHER" id="PTHR35146">
    <property type="entry name" value="UPF0178 PROTEIN YAII"/>
    <property type="match status" value="1"/>
</dbReference>
<name>A0A644V6F1_9ZZZZ</name>
<dbReference type="Pfam" id="PF02639">
    <property type="entry name" value="DUF188"/>
    <property type="match status" value="1"/>
</dbReference>
<comment type="caution">
    <text evidence="1">The sequence shown here is derived from an EMBL/GenBank/DDBJ whole genome shotgun (WGS) entry which is preliminary data.</text>
</comment>
<gene>
    <name evidence="1" type="ORF">SDC9_32764</name>
</gene>
<dbReference type="InterPro" id="IPR003791">
    <property type="entry name" value="UPF0178"/>
</dbReference>
<evidence type="ECO:0000313" key="1">
    <source>
        <dbReference type="EMBL" id="MPL86777.1"/>
    </source>
</evidence>
<sequence length="149" mass="16202">MRILIDGDGCPVVDEAISIAGKFGLECLILCDTSHVFAKQGATTMTFSKGADSVDFALVNMIQKGDVVITQDYGLAAMCLARLARVLSQNGMEYDTYNIDSLLLARHTAKKIRMAGGRLKGPKKRNLAQDEAFKNKLMEIISSTITEVV</sequence>